<dbReference type="PANTHER" id="PTHR45339:SF1">
    <property type="entry name" value="HYBRID SIGNAL TRANSDUCTION HISTIDINE KINASE J"/>
    <property type="match status" value="1"/>
</dbReference>
<organism evidence="17">
    <name type="scientific">Magnetospirillum gryphiswaldense</name>
    <dbReference type="NCBI Taxonomy" id="55518"/>
    <lineage>
        <taxon>Bacteria</taxon>
        <taxon>Pseudomonadati</taxon>
        <taxon>Pseudomonadota</taxon>
        <taxon>Alphaproteobacteria</taxon>
        <taxon>Rhodospirillales</taxon>
        <taxon>Rhodospirillaceae</taxon>
        <taxon>Magnetospirillum</taxon>
    </lineage>
</organism>
<dbReference type="InterPro" id="IPR036890">
    <property type="entry name" value="HATPase_C_sf"/>
</dbReference>
<dbReference type="Pfam" id="PF01627">
    <property type="entry name" value="Hpt"/>
    <property type="match status" value="1"/>
</dbReference>
<feature type="transmembrane region" description="Helical" evidence="13">
    <location>
        <begin position="374"/>
        <end position="395"/>
    </location>
</feature>
<dbReference type="SUPFAM" id="SSF47384">
    <property type="entry name" value="Homodimeric domain of signal transducing histidine kinase"/>
    <property type="match status" value="1"/>
</dbReference>
<dbReference type="InterPro" id="IPR036641">
    <property type="entry name" value="HPT_dom_sf"/>
</dbReference>
<dbReference type="Gene3D" id="3.40.50.2300">
    <property type="match status" value="1"/>
</dbReference>
<dbReference type="EC" id="2.7.13.3" evidence="3"/>
<feature type="domain" description="Histidine kinase" evidence="15">
    <location>
        <begin position="443"/>
        <end position="637"/>
    </location>
</feature>
<dbReference type="GO" id="GO:0005886">
    <property type="term" value="C:plasma membrane"/>
    <property type="evidence" value="ECO:0007669"/>
    <property type="project" value="UniProtKB-SubCell"/>
</dbReference>
<evidence type="ECO:0000256" key="13">
    <source>
        <dbReference type="SAM" id="Phobius"/>
    </source>
</evidence>
<evidence type="ECO:0000256" key="9">
    <source>
        <dbReference type="ARBA" id="ARBA00022989"/>
    </source>
</evidence>
<dbReference type="InterPro" id="IPR003661">
    <property type="entry name" value="HisK_dim/P_dom"/>
</dbReference>
<keyword evidence="5 12" id="KW-0597">Phosphoprotein</keyword>
<feature type="modified residue" description="4-aspartylphosphate" evidence="12">
    <location>
        <position position="702"/>
    </location>
</feature>
<dbReference type="Pfam" id="PF00072">
    <property type="entry name" value="Response_reg"/>
    <property type="match status" value="1"/>
</dbReference>
<dbReference type="AlphaFoldDB" id="A4TX85"/>
<feature type="signal peptide" evidence="14">
    <location>
        <begin position="1"/>
        <end position="22"/>
    </location>
</feature>
<reference evidence="17" key="1">
    <citation type="journal article" date="2007" name="J. Bacteriol.">
        <title>Comparative genome analysis of four magnetotactic bacteria reveals a complex set of group-specific genes implicated in magnetosome biomineralization and function.</title>
        <authorList>
            <person name="Richter M."/>
            <person name="Kube M."/>
            <person name="Bazylinski D.A."/>
            <person name="Lombardot T."/>
            <person name="Gloeckner F.O."/>
            <person name="Reinhardt R."/>
            <person name="Schueler D."/>
        </authorList>
    </citation>
    <scope>NUCLEOTIDE SEQUENCE</scope>
    <source>
        <strain evidence="17">MSR-1</strain>
    </source>
</reference>
<evidence type="ECO:0000259" key="15">
    <source>
        <dbReference type="PROSITE" id="PS50109"/>
    </source>
</evidence>
<feature type="transmembrane region" description="Helical" evidence="13">
    <location>
        <begin position="194"/>
        <end position="215"/>
    </location>
</feature>
<dbReference type="InterPro" id="IPR005467">
    <property type="entry name" value="His_kinase_dom"/>
</dbReference>
<keyword evidence="9 13" id="KW-1133">Transmembrane helix</keyword>
<evidence type="ECO:0000313" key="17">
    <source>
        <dbReference type="EMBL" id="CAM75242.1"/>
    </source>
</evidence>
<dbReference type="Pfam" id="PF07695">
    <property type="entry name" value="7TMR-DISM_7TM"/>
    <property type="match status" value="1"/>
</dbReference>
<dbReference type="SUPFAM" id="SSF47226">
    <property type="entry name" value="Histidine-containing phosphotransfer domain, HPT domain"/>
    <property type="match status" value="1"/>
</dbReference>
<comment type="subcellular location">
    <subcellularLocation>
        <location evidence="2">Cell membrane</location>
        <topology evidence="2">Multi-pass membrane protein</topology>
    </subcellularLocation>
</comment>
<dbReference type="SUPFAM" id="SSF52172">
    <property type="entry name" value="CheY-like"/>
    <property type="match status" value="1"/>
</dbReference>
<accession>A4TX85</accession>
<dbReference type="Gene3D" id="1.10.287.130">
    <property type="match status" value="1"/>
</dbReference>
<dbReference type="InterPro" id="IPR008207">
    <property type="entry name" value="Sig_transdc_His_kin_Hpt_dom"/>
</dbReference>
<dbReference type="PROSITE" id="PS50109">
    <property type="entry name" value="HIS_KIN"/>
    <property type="match status" value="1"/>
</dbReference>
<evidence type="ECO:0000256" key="12">
    <source>
        <dbReference type="PROSITE-ProRule" id="PRU00169"/>
    </source>
</evidence>
<dbReference type="GO" id="GO:0000155">
    <property type="term" value="F:phosphorelay sensor kinase activity"/>
    <property type="evidence" value="ECO:0007669"/>
    <property type="project" value="InterPro"/>
</dbReference>
<dbReference type="InterPro" id="IPR011006">
    <property type="entry name" value="CheY-like_superfamily"/>
</dbReference>
<evidence type="ECO:0000256" key="6">
    <source>
        <dbReference type="ARBA" id="ARBA00022692"/>
    </source>
</evidence>
<keyword evidence="17" id="KW-0418">Kinase</keyword>
<feature type="chain" id="PRO_5005659884" description="histidine kinase" evidence="14">
    <location>
        <begin position="23"/>
        <end position="872"/>
    </location>
</feature>
<evidence type="ECO:0000256" key="3">
    <source>
        <dbReference type="ARBA" id="ARBA00012438"/>
    </source>
</evidence>
<feature type="transmembrane region" description="Helical" evidence="13">
    <location>
        <begin position="347"/>
        <end position="368"/>
    </location>
</feature>
<dbReference type="InterPro" id="IPR036097">
    <property type="entry name" value="HisK_dim/P_sf"/>
</dbReference>
<gene>
    <name evidence="17" type="ORF">MGR_2569</name>
</gene>
<evidence type="ECO:0000256" key="2">
    <source>
        <dbReference type="ARBA" id="ARBA00004651"/>
    </source>
</evidence>
<evidence type="ECO:0000256" key="8">
    <source>
        <dbReference type="ARBA" id="ARBA00022840"/>
    </source>
</evidence>
<evidence type="ECO:0000256" key="10">
    <source>
        <dbReference type="ARBA" id="ARBA00023012"/>
    </source>
</evidence>
<dbReference type="InterPro" id="IPR001789">
    <property type="entry name" value="Sig_transdc_resp-reg_receiver"/>
</dbReference>
<dbReference type="CDD" id="cd17546">
    <property type="entry name" value="REC_hyHK_CKI1_RcsC-like"/>
    <property type="match status" value="1"/>
</dbReference>
<evidence type="ECO:0000256" key="14">
    <source>
        <dbReference type="SAM" id="SignalP"/>
    </source>
</evidence>
<comment type="catalytic activity">
    <reaction evidence="1">
        <text>ATP + protein L-histidine = ADP + protein N-phospho-L-histidine.</text>
        <dbReference type="EC" id="2.7.13.3"/>
    </reaction>
</comment>
<evidence type="ECO:0000256" key="11">
    <source>
        <dbReference type="ARBA" id="ARBA00023136"/>
    </source>
</evidence>
<sequence length="872" mass="94541">MRGILLRLMVLVAVLVPGLSRAATHQVEPRAEHGVIDLRGVDFARVGPVDLAGTWGIVQGSDSSRAFAWTVDSYIQQPGPWNALYPGTGNAALVLRVLLPESAPPLVLAIPDINSAWRLHVDGVLVRSLGQLGLDAGAEVPVLERVLVPLPLGRHFVDLVFEISNHNHFEGGITRAVRLGPAEVLALEAERLTALPLAAFGALLMVSFMALAFYAGGKRDPAFLVFALFTALVAARTFSSAQLYVLIGHEMRADHWYLPVAYMTLFVFPGLYFAFLRELLPDETPRPLAWGGYGLSALMGAVTLLTEPAFYTGFRDIFMLLNLVVPLVGVMLVGWAMRRRRLGARWLMAGSLILAVALINDILHYARIITSTDLVSVGFAAFATCYFAALALRMFRAERLASERLAVLNRDLERLVEARTASLADALTVAEQASRAKSEFLAVMSHEIRTPLHGWAGLTELLAQTQLDEQQRKYVRLLRRTAEQLSRLIGNILDLAGMETGRIELRPQPVLVAELAEEMAALVRGQAGDRGQGFTLNRDLALPVGVVADESAILQVLRTLLDRFGTGPGEMVLGLSAARPHLLVTVSGPGRQDVESSGDSDIGQSLCQNLLTAMDGTLSIRRRDGQLEASVRLPLSEAVPPAPKRRERPSHVRVLLADDVELNRLVLRGFLTGIGWSVDEAADGRQALAKAENGGYDLIVLDLRMPVMDGFAAARAIRQHERDTGAPPIPLVALSAGAAAADRRQAELAGFTIFLAKPIGPDALVANLSALLPDNILPPPPLPPAGLEGLMPAFLTEMDKDAALLQDMQAGDRLVLAEHVHAMRGKCGMFGENRLFEILTKLESEAVAATQQEISAQVSDAVERVRQLRQYQ</sequence>
<keyword evidence="8 17" id="KW-0067">ATP-binding</keyword>
<dbReference type="PANTHER" id="PTHR45339">
    <property type="entry name" value="HYBRID SIGNAL TRANSDUCTION HISTIDINE KINASE J"/>
    <property type="match status" value="1"/>
</dbReference>
<proteinExistence type="predicted"/>
<dbReference type="EMBL" id="CU459003">
    <property type="protein sequence ID" value="CAM75242.1"/>
    <property type="molecule type" value="Genomic_DNA"/>
</dbReference>
<feature type="transmembrane region" description="Helical" evidence="13">
    <location>
        <begin position="317"/>
        <end position="335"/>
    </location>
</feature>
<dbReference type="Gene3D" id="1.20.120.160">
    <property type="entry name" value="HPT domain"/>
    <property type="match status" value="1"/>
</dbReference>
<keyword evidence="14" id="KW-0732">Signal</keyword>
<feature type="domain" description="Response regulatory" evidence="16">
    <location>
        <begin position="653"/>
        <end position="772"/>
    </location>
</feature>
<evidence type="ECO:0000259" key="16">
    <source>
        <dbReference type="PROSITE" id="PS50110"/>
    </source>
</evidence>
<protein>
    <recommendedName>
        <fullName evidence="3">histidine kinase</fullName>
        <ecNumber evidence="3">2.7.13.3</ecNumber>
    </recommendedName>
</protein>
<dbReference type="SMART" id="SM00388">
    <property type="entry name" value="HisKA"/>
    <property type="match status" value="1"/>
</dbReference>
<keyword evidence="11 13" id="KW-0472">Membrane</keyword>
<dbReference type="SUPFAM" id="SSF55874">
    <property type="entry name" value="ATPase domain of HSP90 chaperone/DNA topoisomerase II/histidine kinase"/>
    <property type="match status" value="1"/>
</dbReference>
<keyword evidence="10" id="KW-0902">Two-component regulatory system</keyword>
<evidence type="ECO:0000256" key="5">
    <source>
        <dbReference type="ARBA" id="ARBA00022553"/>
    </source>
</evidence>
<keyword evidence="17" id="KW-0808">Transferase</keyword>
<dbReference type="PROSITE" id="PS50110">
    <property type="entry name" value="RESPONSE_REGULATORY"/>
    <property type="match status" value="1"/>
</dbReference>
<dbReference type="Pfam" id="PF00512">
    <property type="entry name" value="HisKA"/>
    <property type="match status" value="1"/>
</dbReference>
<feature type="transmembrane region" description="Helical" evidence="13">
    <location>
        <begin position="288"/>
        <end position="311"/>
    </location>
</feature>
<keyword evidence="4" id="KW-1003">Cell membrane</keyword>
<dbReference type="InterPro" id="IPR011623">
    <property type="entry name" value="7TMR_DISM_rcpt_extracell_dom1"/>
</dbReference>
<evidence type="ECO:0000256" key="1">
    <source>
        <dbReference type="ARBA" id="ARBA00000085"/>
    </source>
</evidence>
<dbReference type="GO" id="GO:0005524">
    <property type="term" value="F:ATP binding"/>
    <property type="evidence" value="ECO:0007669"/>
    <property type="project" value="UniProtKB-KW"/>
</dbReference>
<keyword evidence="6 13" id="KW-0812">Transmembrane</keyword>
<name>A4TX85_9PROT</name>
<evidence type="ECO:0000256" key="7">
    <source>
        <dbReference type="ARBA" id="ARBA00022741"/>
    </source>
</evidence>
<dbReference type="CDD" id="cd00082">
    <property type="entry name" value="HisKA"/>
    <property type="match status" value="1"/>
</dbReference>
<evidence type="ECO:0000256" key="4">
    <source>
        <dbReference type="ARBA" id="ARBA00022475"/>
    </source>
</evidence>
<feature type="transmembrane region" description="Helical" evidence="13">
    <location>
        <begin position="222"/>
        <end position="244"/>
    </location>
</feature>
<feature type="transmembrane region" description="Helical" evidence="13">
    <location>
        <begin position="256"/>
        <end position="276"/>
    </location>
</feature>
<keyword evidence="7" id="KW-0547">Nucleotide-binding</keyword>
<dbReference type="SMART" id="SM00448">
    <property type="entry name" value="REC"/>
    <property type="match status" value="1"/>
</dbReference>